<dbReference type="Proteomes" id="UP000235392">
    <property type="component" value="Unassembled WGS sequence"/>
</dbReference>
<accession>A0A2N5U932</accession>
<proteinExistence type="predicted"/>
<evidence type="ECO:0000256" key="1">
    <source>
        <dbReference type="SAM" id="MobiDB-lite"/>
    </source>
</evidence>
<feature type="region of interest" description="Disordered" evidence="1">
    <location>
        <begin position="1"/>
        <end position="76"/>
    </location>
</feature>
<comment type="caution">
    <text evidence="2">The sequence shown here is derived from an EMBL/GenBank/DDBJ whole genome shotgun (WGS) entry which is preliminary data.</text>
</comment>
<name>A0A2N5U932_9BASI</name>
<feature type="compositionally biased region" description="Polar residues" evidence="1">
    <location>
        <begin position="1"/>
        <end position="10"/>
    </location>
</feature>
<sequence length="76" mass="8533">MANPQPTYVQTRERTGNGGTRRSHPTIRKTQTKQPGQQDTQCSQPEHPKPLHNTRRLGNHGPKLKAVAHCAQRSQT</sequence>
<feature type="compositionally biased region" description="Basic residues" evidence="1">
    <location>
        <begin position="21"/>
        <end position="31"/>
    </location>
</feature>
<organism evidence="2 3">
    <name type="scientific">Puccinia coronata f. sp. avenae</name>
    <dbReference type="NCBI Taxonomy" id="200324"/>
    <lineage>
        <taxon>Eukaryota</taxon>
        <taxon>Fungi</taxon>
        <taxon>Dikarya</taxon>
        <taxon>Basidiomycota</taxon>
        <taxon>Pucciniomycotina</taxon>
        <taxon>Pucciniomycetes</taxon>
        <taxon>Pucciniales</taxon>
        <taxon>Pucciniaceae</taxon>
        <taxon>Puccinia</taxon>
    </lineage>
</organism>
<dbReference type="AlphaFoldDB" id="A0A2N5U932"/>
<dbReference type="EMBL" id="PGCI01000201">
    <property type="protein sequence ID" value="PLW34250.1"/>
    <property type="molecule type" value="Genomic_DNA"/>
</dbReference>
<evidence type="ECO:0000313" key="2">
    <source>
        <dbReference type="EMBL" id="PLW34250.1"/>
    </source>
</evidence>
<protein>
    <submittedName>
        <fullName evidence="2">Uncharacterized protein</fullName>
    </submittedName>
</protein>
<feature type="compositionally biased region" description="Polar residues" evidence="1">
    <location>
        <begin position="32"/>
        <end position="44"/>
    </location>
</feature>
<reference evidence="2 3" key="1">
    <citation type="submission" date="2017-11" db="EMBL/GenBank/DDBJ databases">
        <title>De novo assembly and phasing of dikaryotic genomes from two isolates of Puccinia coronata f. sp. avenae, the causal agent of oat crown rust.</title>
        <authorList>
            <person name="Miller M.E."/>
            <person name="Zhang Y."/>
            <person name="Omidvar V."/>
            <person name="Sperschneider J."/>
            <person name="Schwessinger B."/>
            <person name="Raley C."/>
            <person name="Palmer J.M."/>
            <person name="Garnica D."/>
            <person name="Upadhyaya N."/>
            <person name="Rathjen J."/>
            <person name="Taylor J.M."/>
            <person name="Park R.F."/>
            <person name="Dodds P.N."/>
            <person name="Hirsch C.D."/>
            <person name="Kianian S.F."/>
            <person name="Figueroa M."/>
        </authorList>
    </citation>
    <scope>NUCLEOTIDE SEQUENCE [LARGE SCALE GENOMIC DNA]</scope>
    <source>
        <strain evidence="2">12SD80</strain>
    </source>
</reference>
<evidence type="ECO:0000313" key="3">
    <source>
        <dbReference type="Proteomes" id="UP000235392"/>
    </source>
</evidence>
<gene>
    <name evidence="2" type="ORF">PCASD_17891</name>
</gene>